<name>A0A8S5UCA5_9CAUD</name>
<reference evidence="1" key="1">
    <citation type="journal article" date="2021" name="Proc. Natl. Acad. Sci. U.S.A.">
        <title>A Catalog of Tens of Thousands of Viruses from Human Metagenomes Reveals Hidden Associations with Chronic Diseases.</title>
        <authorList>
            <person name="Tisza M.J."/>
            <person name="Buck C.B."/>
        </authorList>
    </citation>
    <scope>NUCLEOTIDE SEQUENCE</scope>
    <source>
        <strain evidence="1">CtgN495</strain>
    </source>
</reference>
<evidence type="ECO:0000313" key="1">
    <source>
        <dbReference type="EMBL" id="DAF92104.1"/>
    </source>
</evidence>
<dbReference type="EMBL" id="BK016063">
    <property type="protein sequence ID" value="DAF92104.1"/>
    <property type="molecule type" value="Genomic_DNA"/>
</dbReference>
<sequence>MPNRWIDKLLPKPKKQLSYLRNMVAGSLYRISDIRGNSSFSDIKTQIDAMRALARDSQVATALSYYATDATVTNSDGQIIWAVPVDKNKKEVAEVINALFKRWEINSYARDHILELATIGNLYIPTTDLYKEPIGNYNRANIALDNNTIPNAEFDIVPSYKIPPEDIVHLFKEGRDEGYILQPDEQTTTYVRYPSSSVIHFSLGGLLGDYTIDAQGKNNDVDTYDIKFAKPLIEQAVQPTQTLGLLEDALLLSSLSRVVRFINVECGNAEEDEQRDTLQMIKDAIEQQLSINTLNGDAQSFVNPQSPNNLIYLPRINGQDPISITDLNMSDATESDSKLLDHYQDKKLSVLGVPKEAMNFSSNEGLGGAGSVLSQRSALYANSLQRLETAYISGWTDAINKYFEARNMNGFVDQFKLQMQPIVTNMSTVVSEKRDASVSQAQSLIDLLKNLGVTDKEPYMKAVQEALKETFPQLGSETMTWNIDVTESEGGDSGF</sequence>
<organism evidence="1">
    <name type="scientific">Siphoviridae sp. ctgN495</name>
    <dbReference type="NCBI Taxonomy" id="2825608"/>
    <lineage>
        <taxon>Viruses</taxon>
        <taxon>Duplodnaviria</taxon>
        <taxon>Heunggongvirae</taxon>
        <taxon>Uroviricota</taxon>
        <taxon>Caudoviricetes</taxon>
    </lineage>
</organism>
<proteinExistence type="predicted"/>
<dbReference type="InterPro" id="IPR010823">
    <property type="entry name" value="Portal_Gp20"/>
</dbReference>
<protein>
    <submittedName>
        <fullName evidence="1">Capsid assembly protein</fullName>
    </submittedName>
</protein>
<accession>A0A8S5UCA5</accession>
<dbReference type="Pfam" id="PF07230">
    <property type="entry name" value="Portal_T4"/>
    <property type="match status" value="1"/>
</dbReference>